<dbReference type="Proteomes" id="UP000654075">
    <property type="component" value="Unassembled WGS sequence"/>
</dbReference>
<reference evidence="2" key="1">
    <citation type="submission" date="2021-02" db="EMBL/GenBank/DDBJ databases">
        <authorList>
            <person name="Dougan E. K."/>
            <person name="Rhodes N."/>
            <person name="Thang M."/>
            <person name="Chan C."/>
        </authorList>
    </citation>
    <scope>NUCLEOTIDE SEQUENCE</scope>
</reference>
<feature type="compositionally biased region" description="Low complexity" evidence="1">
    <location>
        <begin position="196"/>
        <end position="215"/>
    </location>
</feature>
<dbReference type="EMBL" id="CAJNNV010000056">
    <property type="protein sequence ID" value="CAE8581302.1"/>
    <property type="molecule type" value="Genomic_DNA"/>
</dbReference>
<feature type="compositionally biased region" description="Polar residues" evidence="1">
    <location>
        <begin position="277"/>
        <end position="304"/>
    </location>
</feature>
<feature type="region of interest" description="Disordered" evidence="1">
    <location>
        <begin position="643"/>
        <end position="663"/>
    </location>
</feature>
<keyword evidence="3" id="KW-1185">Reference proteome</keyword>
<feature type="region of interest" description="Disordered" evidence="1">
    <location>
        <begin position="1"/>
        <end position="72"/>
    </location>
</feature>
<organism evidence="2 3">
    <name type="scientific">Polarella glacialis</name>
    <name type="common">Dinoflagellate</name>
    <dbReference type="NCBI Taxonomy" id="89957"/>
    <lineage>
        <taxon>Eukaryota</taxon>
        <taxon>Sar</taxon>
        <taxon>Alveolata</taxon>
        <taxon>Dinophyceae</taxon>
        <taxon>Suessiales</taxon>
        <taxon>Suessiaceae</taxon>
        <taxon>Polarella</taxon>
    </lineage>
</organism>
<name>A0A813CZG0_POLGL</name>
<dbReference type="AlphaFoldDB" id="A0A813CZG0"/>
<feature type="region of interest" description="Disordered" evidence="1">
    <location>
        <begin position="853"/>
        <end position="880"/>
    </location>
</feature>
<feature type="region of interest" description="Disordered" evidence="1">
    <location>
        <begin position="127"/>
        <end position="146"/>
    </location>
</feature>
<feature type="compositionally biased region" description="Basic and acidic residues" evidence="1">
    <location>
        <begin position="382"/>
        <end position="392"/>
    </location>
</feature>
<evidence type="ECO:0000313" key="2">
    <source>
        <dbReference type="EMBL" id="CAE8581302.1"/>
    </source>
</evidence>
<accession>A0A813CZG0</accession>
<feature type="region of interest" description="Disordered" evidence="1">
    <location>
        <begin position="195"/>
        <end position="304"/>
    </location>
</feature>
<comment type="caution">
    <text evidence="2">The sequence shown here is derived from an EMBL/GenBank/DDBJ whole genome shotgun (WGS) entry which is preliminary data.</text>
</comment>
<feature type="non-terminal residue" evidence="2">
    <location>
        <position position="880"/>
    </location>
</feature>
<feature type="region of interest" description="Disordered" evidence="1">
    <location>
        <begin position="452"/>
        <end position="480"/>
    </location>
</feature>
<feature type="compositionally biased region" description="Low complexity" evidence="1">
    <location>
        <begin position="50"/>
        <end position="65"/>
    </location>
</feature>
<feature type="compositionally biased region" description="Basic and acidic residues" evidence="1">
    <location>
        <begin position="456"/>
        <end position="467"/>
    </location>
</feature>
<feature type="compositionally biased region" description="Low complexity" evidence="1">
    <location>
        <begin position="855"/>
        <end position="866"/>
    </location>
</feature>
<feature type="compositionally biased region" description="Acidic residues" evidence="1">
    <location>
        <begin position="364"/>
        <end position="378"/>
    </location>
</feature>
<proteinExistence type="predicted"/>
<evidence type="ECO:0000256" key="1">
    <source>
        <dbReference type="SAM" id="MobiDB-lite"/>
    </source>
</evidence>
<sequence>MDRPPGWDSIGTRPPRTPRFLPAATSNSKESWRHRVDGLGTGPSVKRSPRAPAAAAAASSPRAPATPEQTLPWVSPPLVAPQEMAATLASVCQIQAGLHLEPWQLSRPNTSSAFQEASLGGLASFSRTGSSWGSRPGSQAHPLRLRTPRVLASREGGGGRFALAPLLASDSRGYGSLEQLLSPGWSQLSELELGLNTTNNTSNNNNNSNNNSNNNMDPTSWLPQAGAEEPEQSHSSSPARANSKGRSLAKQPSTTASFGSAAGRSPQKQGSMVLASRGSQVLESKDSQVSLRQDSKGSSQVLQSRKSLKELMVKAASSAALEDTAAPLDAAERSLKKASTIHTNWTSALMSSKDKEFENVIRENEDDEMEGTAEEEVVDGGRNTERDAKPDDSPDPILPGTFHARPETVPMTRPRPTFAAKLRRLEKELLHQDNKQQRGLHGAFQFVPLQEFPEDPSSKAKDSKEGVDPNSSKKGKDKATWGAYEAERDVAQLTWDDPELLASRLQYDAWRARVVECARTLQATLIAFFFAALSQGWMERLLVEVEEALMRIFAQVRIVARADTLAALLAAPSVQGCLYGKGVSGSCPVGGLAPPTRGPAGSRMAGDQRLAGHEELNLEHRDPSDNEDQFDVDDQELDFLERRRGSVTSTVSEQQERRGSVQSVFSEDIRRGSYASIMTAASDYDERHRATPSTANHAGFGPCSHGGVGFDGPRRVYPSSSSCSPSNVPPQYGSQPSGVQFPPQASQWPGGAGLQPGGAQWSPPGHAPQRHQLQDPSVYNNHAPPISPHLHMYLNQLGGPALHPSYQPPYNPGSPYGHCPSVASNSWDTSRWDPTRGSQPASPLNMPSPINIPMQGSYQYSSGHGSPVSGMAAGVGGYPP</sequence>
<feature type="region of interest" description="Disordered" evidence="1">
    <location>
        <begin position="716"/>
        <end position="772"/>
    </location>
</feature>
<evidence type="ECO:0000313" key="3">
    <source>
        <dbReference type="Proteomes" id="UP000654075"/>
    </source>
</evidence>
<protein>
    <submittedName>
        <fullName evidence="2">Uncharacterized protein</fullName>
    </submittedName>
</protein>
<gene>
    <name evidence="2" type="ORF">PGLA1383_LOCUS330</name>
</gene>
<feature type="compositionally biased region" description="Polar residues" evidence="1">
    <location>
        <begin position="127"/>
        <end position="137"/>
    </location>
</feature>
<feature type="region of interest" description="Disordered" evidence="1">
    <location>
        <begin position="827"/>
        <end position="846"/>
    </location>
</feature>
<feature type="compositionally biased region" description="Polar residues" evidence="1">
    <location>
        <begin position="732"/>
        <end position="747"/>
    </location>
</feature>
<feature type="compositionally biased region" description="Low complexity" evidence="1">
    <location>
        <begin position="718"/>
        <end position="730"/>
    </location>
</feature>
<feature type="region of interest" description="Disordered" evidence="1">
    <location>
        <begin position="364"/>
        <end position="413"/>
    </location>
</feature>